<comment type="caution">
    <text evidence="2">The sequence shown here is derived from an EMBL/GenBank/DDBJ whole genome shotgun (WGS) entry which is preliminary data.</text>
</comment>
<evidence type="ECO:0000256" key="1">
    <source>
        <dbReference type="SAM" id="MobiDB-lite"/>
    </source>
</evidence>
<evidence type="ECO:0000313" key="2">
    <source>
        <dbReference type="EMBL" id="KAK5044724.1"/>
    </source>
</evidence>
<accession>A0AAV9MSZ8</accession>
<dbReference type="AlphaFoldDB" id="A0AAV9MSZ8"/>
<dbReference type="Proteomes" id="UP001358417">
    <property type="component" value="Unassembled WGS sequence"/>
</dbReference>
<evidence type="ECO:0000313" key="3">
    <source>
        <dbReference type="Proteomes" id="UP001358417"/>
    </source>
</evidence>
<sequence length="551" mass="62528">MEDSMDDFTDDFFHPTVNNFSAAACTATMRGESIPEDLTVTTHQFATVRGILHHPGFGRVLHGTAPLFTRALNARSIMSNLVPTMNDPDEFPYCIWYPDTATQHTYRELASRYPSMNYQIGRACAVAGYYNLYLELNLLPDVHIAEEARENGHLDIFHHIMQAPTLYDVMNDYNRTINSTSPKYPAFLNGDTAVTSWLTTHKQQCQAPTFFLGQVQDHHEQMSFNITEDMNLDEHIPDLGPMPPEMNQLLCMPLPPHLPSVRKDLLIIMAAHNGDIDRYSRLRRPTMLHSEINYVVHGIYHSTQFAKWWSQQGNCPNLSPFARCRVQSAIHARFIMNNDLSSINTSGCQSNLPDLIYYPQVAAEATYRELFNRQPQMRKSIARACIVGNYQALYDEVNIEPDYGLMAEATNSGNSYYLNDLQRKTEQGAEMGTRANLPHWKHLAHSQLSKKKIISPTGNLNEYIYRQGFDSFYDGLDANTDHIEYLIGRLGDPSTNDSSSPVVQELPYHVANEINRSPKRKRELSSESGSGSGKSDSPEYYYRPSGFGESK</sequence>
<name>A0AAV9MSZ8_9EURO</name>
<proteinExistence type="predicted"/>
<dbReference type="EMBL" id="JAVRRD010000044">
    <property type="protein sequence ID" value="KAK5044724.1"/>
    <property type="molecule type" value="Genomic_DNA"/>
</dbReference>
<feature type="compositionally biased region" description="Low complexity" evidence="1">
    <location>
        <begin position="526"/>
        <end position="535"/>
    </location>
</feature>
<gene>
    <name evidence="2" type="ORF">LTR84_010498</name>
</gene>
<feature type="region of interest" description="Disordered" evidence="1">
    <location>
        <begin position="508"/>
        <end position="551"/>
    </location>
</feature>
<dbReference type="GeneID" id="89978655"/>
<protein>
    <submittedName>
        <fullName evidence="2">Uncharacterized protein</fullName>
    </submittedName>
</protein>
<organism evidence="2 3">
    <name type="scientific">Exophiala bonariae</name>
    <dbReference type="NCBI Taxonomy" id="1690606"/>
    <lineage>
        <taxon>Eukaryota</taxon>
        <taxon>Fungi</taxon>
        <taxon>Dikarya</taxon>
        <taxon>Ascomycota</taxon>
        <taxon>Pezizomycotina</taxon>
        <taxon>Eurotiomycetes</taxon>
        <taxon>Chaetothyriomycetidae</taxon>
        <taxon>Chaetothyriales</taxon>
        <taxon>Herpotrichiellaceae</taxon>
        <taxon>Exophiala</taxon>
    </lineage>
</organism>
<reference evidence="2 3" key="1">
    <citation type="submission" date="2023-08" db="EMBL/GenBank/DDBJ databases">
        <title>Black Yeasts Isolated from many extreme environments.</title>
        <authorList>
            <person name="Coleine C."/>
            <person name="Stajich J.E."/>
            <person name="Selbmann L."/>
        </authorList>
    </citation>
    <scope>NUCLEOTIDE SEQUENCE [LARGE SCALE GENOMIC DNA]</scope>
    <source>
        <strain evidence="2 3">CCFEE 5792</strain>
    </source>
</reference>
<keyword evidence="3" id="KW-1185">Reference proteome</keyword>
<dbReference type="RefSeq" id="XP_064700377.1">
    <property type="nucleotide sequence ID" value="XM_064854034.1"/>
</dbReference>